<dbReference type="InterPro" id="IPR027266">
    <property type="entry name" value="TrmE/GcvT-like"/>
</dbReference>
<dbReference type="InterPro" id="IPR028896">
    <property type="entry name" value="GcvT/YgfZ/DmdA"/>
</dbReference>
<proteinExistence type="predicted"/>
<dbReference type="Proteomes" id="UP000617531">
    <property type="component" value="Unassembled WGS sequence"/>
</dbReference>
<evidence type="ECO:0000259" key="1">
    <source>
        <dbReference type="Pfam" id="PF01571"/>
    </source>
</evidence>
<accession>A0A8J3M310</accession>
<feature type="domain" description="GCVT N-terminal" evidence="1">
    <location>
        <begin position="32"/>
        <end position="259"/>
    </location>
</feature>
<dbReference type="PANTHER" id="PTHR43757:SF2">
    <property type="entry name" value="AMINOMETHYLTRANSFERASE, MITOCHONDRIAL"/>
    <property type="match status" value="1"/>
</dbReference>
<dbReference type="Gene3D" id="3.30.1360.120">
    <property type="entry name" value="Probable tRNA modification gtpase trme, domain 1"/>
    <property type="match status" value="1"/>
</dbReference>
<dbReference type="AlphaFoldDB" id="A0A8J3M310"/>
<reference evidence="2" key="1">
    <citation type="journal article" date="2014" name="Int. J. Syst. Evol. Microbiol.">
        <title>Complete genome sequence of Corynebacterium casei LMG S-19264T (=DSM 44701T), isolated from a smear-ripened cheese.</title>
        <authorList>
            <consortium name="US DOE Joint Genome Institute (JGI-PGF)"/>
            <person name="Walter F."/>
            <person name="Albersmeier A."/>
            <person name="Kalinowski J."/>
            <person name="Ruckert C."/>
        </authorList>
    </citation>
    <scope>NUCLEOTIDE SEQUENCE</scope>
    <source>
        <strain evidence="2">CGMCC 1.16548</strain>
    </source>
</reference>
<dbReference type="Pfam" id="PF01571">
    <property type="entry name" value="GCV_T"/>
    <property type="match status" value="1"/>
</dbReference>
<sequence>MNGFISLQDRLDQVGGNAATLLRTNPYQSYPFPYPPDWATWHAEQWGWANTCTLFDQSHHMSDIYFTGPDALRLFSATGVNGFTGFREGRAKQFVGVNGAGQFIGDAILFGLEKERYSLVGAPIIANWVEWHAKAGGYDVEVEHDDASEFNRTGGRKLWRFQLNGPLTQDVVEKAAGAPLGDVPFFGMTDFEIAGTPVRALNHTMAGVPGLRHTGLELFGPVEHSRRVLDALVAAGEEFGLVRGGSMAYTSAEHESGWIAAPIPAIYDRPEERAYRESLFGFAAEGTLPLTGSFDSDDITDYYTYPEEIGYGHLVKFDHDFIGREALEARVGTPSRRKVWLEWNADDFMRVMRDALFGEGDRPRIVSIPNLFHISQHYDAVRAGDEVVGFSGYGGYTVNLGRVVSHGVIAEAHAVDGHELVLEWGEPHGGKERRFMEPHHVSTTVRVTVHTTSPALKR</sequence>
<evidence type="ECO:0000313" key="3">
    <source>
        <dbReference type="Proteomes" id="UP000617531"/>
    </source>
</evidence>
<dbReference type="EMBL" id="BNAI01000007">
    <property type="protein sequence ID" value="GHF23516.1"/>
    <property type="molecule type" value="Genomic_DNA"/>
</dbReference>
<dbReference type="SUPFAM" id="SSF103025">
    <property type="entry name" value="Folate-binding domain"/>
    <property type="match status" value="1"/>
</dbReference>
<comment type="caution">
    <text evidence="2">The sequence shown here is derived from an EMBL/GenBank/DDBJ whole genome shotgun (WGS) entry which is preliminary data.</text>
</comment>
<dbReference type="GO" id="GO:0005829">
    <property type="term" value="C:cytosol"/>
    <property type="evidence" value="ECO:0007669"/>
    <property type="project" value="TreeGrafter"/>
</dbReference>
<gene>
    <name evidence="2" type="primary">gcvT</name>
    <name evidence="2" type="ORF">GCM10011600_25800</name>
</gene>
<evidence type="ECO:0000313" key="2">
    <source>
        <dbReference type="EMBL" id="GHF23516.1"/>
    </source>
</evidence>
<dbReference type="PANTHER" id="PTHR43757">
    <property type="entry name" value="AMINOMETHYLTRANSFERASE"/>
    <property type="match status" value="1"/>
</dbReference>
<dbReference type="RefSeq" id="WP_191283949.1">
    <property type="nucleotide sequence ID" value="NZ_BNAI01000007.1"/>
</dbReference>
<organism evidence="2 3">
    <name type="scientific">Pseudolysinimonas yzui</name>
    <dbReference type="NCBI Taxonomy" id="2708254"/>
    <lineage>
        <taxon>Bacteria</taxon>
        <taxon>Bacillati</taxon>
        <taxon>Actinomycetota</taxon>
        <taxon>Actinomycetes</taxon>
        <taxon>Micrococcales</taxon>
        <taxon>Microbacteriaceae</taxon>
        <taxon>Pseudolysinimonas</taxon>
    </lineage>
</organism>
<name>A0A8J3M310_9MICO</name>
<dbReference type="InterPro" id="IPR006222">
    <property type="entry name" value="GCVT_N"/>
</dbReference>
<protein>
    <submittedName>
        <fullName evidence="2">Glycine cleavage system protein T</fullName>
    </submittedName>
</protein>
<reference evidence="2" key="2">
    <citation type="submission" date="2020-09" db="EMBL/GenBank/DDBJ databases">
        <authorList>
            <person name="Sun Q."/>
            <person name="Zhou Y."/>
        </authorList>
    </citation>
    <scope>NUCLEOTIDE SEQUENCE</scope>
    <source>
        <strain evidence="2">CGMCC 1.16548</strain>
    </source>
</reference>
<keyword evidence="3" id="KW-1185">Reference proteome</keyword>